<dbReference type="Gene3D" id="1.10.287.370">
    <property type="match status" value="2"/>
</dbReference>
<dbReference type="Proteomes" id="UP000789508">
    <property type="component" value="Unassembled WGS sequence"/>
</dbReference>
<sequence length="139" mass="15337">MSTTTSTASSQSTVELTDLDLQQLAEIKKQLEEELSHLTNSFAQLKQAQSKFQDCIVSVHAVKSGNSELSDTEKVIVDVGTGYYVEKSTDDAVKFFTDKVDYIKKNLESLQQTITTKQNNLRVTLDVMQVKISLGSAAV</sequence>
<comment type="caution">
    <text evidence="3">The sequence shown here is derived from an EMBL/GenBank/DDBJ whole genome shotgun (WGS) entry which is preliminary data.</text>
</comment>
<evidence type="ECO:0000256" key="2">
    <source>
        <dbReference type="SAM" id="Coils"/>
    </source>
</evidence>
<keyword evidence="4" id="KW-1185">Reference proteome</keyword>
<dbReference type="SUPFAM" id="SSF46579">
    <property type="entry name" value="Prefoldin"/>
    <property type="match status" value="1"/>
</dbReference>
<evidence type="ECO:0000313" key="3">
    <source>
        <dbReference type="EMBL" id="CAG8704894.1"/>
    </source>
</evidence>
<dbReference type="InterPro" id="IPR004127">
    <property type="entry name" value="Prefoldin_subunit_alpha"/>
</dbReference>
<name>A0A9N9HTL3_9GLOM</name>
<dbReference type="OrthoDB" id="10267474at2759"/>
<evidence type="ECO:0000256" key="1">
    <source>
        <dbReference type="ARBA" id="ARBA00010048"/>
    </source>
</evidence>
<dbReference type="PANTHER" id="PTHR12674:SF2">
    <property type="entry name" value="PREFOLDIN SUBUNIT 5"/>
    <property type="match status" value="1"/>
</dbReference>
<proteinExistence type="inferred from homology"/>
<dbReference type="CDD" id="cd23157">
    <property type="entry name" value="Prefoldin_5"/>
    <property type="match status" value="1"/>
</dbReference>
<dbReference type="GO" id="GO:1990113">
    <property type="term" value="P:RNA polymerase I assembly"/>
    <property type="evidence" value="ECO:0007669"/>
    <property type="project" value="TreeGrafter"/>
</dbReference>
<dbReference type="GO" id="GO:1990115">
    <property type="term" value="P:RNA polymerase III assembly"/>
    <property type="evidence" value="ECO:0007669"/>
    <property type="project" value="TreeGrafter"/>
</dbReference>
<feature type="coiled-coil region" evidence="2">
    <location>
        <begin position="14"/>
        <end position="48"/>
    </location>
</feature>
<evidence type="ECO:0000313" key="4">
    <source>
        <dbReference type="Proteomes" id="UP000789508"/>
    </source>
</evidence>
<dbReference type="AlphaFoldDB" id="A0A9N9HTL3"/>
<dbReference type="Pfam" id="PF02996">
    <property type="entry name" value="Prefoldin"/>
    <property type="match status" value="1"/>
</dbReference>
<accession>A0A9N9HTL3</accession>
<protein>
    <submittedName>
        <fullName evidence="3">12850_t:CDS:1</fullName>
    </submittedName>
</protein>
<dbReference type="GO" id="GO:0016272">
    <property type="term" value="C:prefoldin complex"/>
    <property type="evidence" value="ECO:0007669"/>
    <property type="project" value="InterPro"/>
</dbReference>
<dbReference type="GO" id="GO:0051082">
    <property type="term" value="F:unfolded protein binding"/>
    <property type="evidence" value="ECO:0007669"/>
    <property type="project" value="InterPro"/>
</dbReference>
<dbReference type="GO" id="GO:0005737">
    <property type="term" value="C:cytoplasm"/>
    <property type="evidence" value="ECO:0007669"/>
    <property type="project" value="TreeGrafter"/>
</dbReference>
<dbReference type="InterPro" id="IPR009053">
    <property type="entry name" value="Prefoldin"/>
</dbReference>
<dbReference type="InterPro" id="IPR011599">
    <property type="entry name" value="PFD_alpha_archaea"/>
</dbReference>
<keyword evidence="2" id="KW-0175">Coiled coil</keyword>
<dbReference type="GO" id="GO:1990114">
    <property type="term" value="P:RNA polymerase II core complex assembly"/>
    <property type="evidence" value="ECO:0007669"/>
    <property type="project" value="TreeGrafter"/>
</dbReference>
<comment type="similarity">
    <text evidence="1">Belongs to the prefoldin subunit alpha family.</text>
</comment>
<gene>
    <name evidence="3" type="ORF">ALEPTO_LOCUS11704</name>
</gene>
<dbReference type="PANTHER" id="PTHR12674">
    <property type="entry name" value="PREFOLDIN SUBUNIT 5"/>
    <property type="match status" value="1"/>
</dbReference>
<feature type="non-terminal residue" evidence="3">
    <location>
        <position position="139"/>
    </location>
</feature>
<organism evidence="3 4">
    <name type="scientific">Ambispora leptoticha</name>
    <dbReference type="NCBI Taxonomy" id="144679"/>
    <lineage>
        <taxon>Eukaryota</taxon>
        <taxon>Fungi</taxon>
        <taxon>Fungi incertae sedis</taxon>
        <taxon>Mucoromycota</taxon>
        <taxon>Glomeromycotina</taxon>
        <taxon>Glomeromycetes</taxon>
        <taxon>Archaeosporales</taxon>
        <taxon>Ambisporaceae</taxon>
        <taxon>Ambispora</taxon>
    </lineage>
</organism>
<dbReference type="NCBIfam" id="TIGR00293">
    <property type="entry name" value="prefoldin subunit alpha"/>
    <property type="match status" value="1"/>
</dbReference>
<dbReference type="GO" id="GO:0006457">
    <property type="term" value="P:protein folding"/>
    <property type="evidence" value="ECO:0007669"/>
    <property type="project" value="InterPro"/>
</dbReference>
<reference evidence="3" key="1">
    <citation type="submission" date="2021-06" db="EMBL/GenBank/DDBJ databases">
        <authorList>
            <person name="Kallberg Y."/>
            <person name="Tangrot J."/>
            <person name="Rosling A."/>
        </authorList>
    </citation>
    <scope>NUCLEOTIDE SEQUENCE</scope>
    <source>
        <strain evidence="3">FL130A</strain>
    </source>
</reference>
<dbReference type="EMBL" id="CAJVPS010020594">
    <property type="protein sequence ID" value="CAG8704894.1"/>
    <property type="molecule type" value="Genomic_DNA"/>
</dbReference>